<sequence>MVLDTFLHFLHGYHMSILGVFIGTVTVFASLHAVRLLLAVRANLHLIATFPGPPSHWLFGHLLELHPQSQMLHKLYTWSLDYSGAHRIRFGIQFFSLTITNPSYIRTVLTLPGPKNKVDYQFIEPWIGQGLITLPPAPWYPRRRLLTPAFHYDILKDYAQLIAHSVYQLLDKWDQKVGPGAVFDVYEDLSLLTLDSLMRCAFSRPPRQSHEMCLQPPNPLSD</sequence>
<evidence type="ECO:0000313" key="3">
    <source>
        <dbReference type="Ensembl" id="ENSEBUP00000017047.1"/>
    </source>
</evidence>
<dbReference type="Gene3D" id="1.10.630.10">
    <property type="entry name" value="Cytochrome P450"/>
    <property type="match status" value="1"/>
</dbReference>
<dbReference type="GeneTree" id="ENSGT00940000161527"/>
<organism evidence="3 4">
    <name type="scientific">Eptatretus burgeri</name>
    <name type="common">Inshore hagfish</name>
    <dbReference type="NCBI Taxonomy" id="7764"/>
    <lineage>
        <taxon>Eukaryota</taxon>
        <taxon>Metazoa</taxon>
        <taxon>Chordata</taxon>
        <taxon>Craniata</taxon>
        <taxon>Vertebrata</taxon>
        <taxon>Cyclostomata</taxon>
        <taxon>Myxini</taxon>
        <taxon>Myxiniformes</taxon>
        <taxon>Myxinidae</taxon>
        <taxon>Eptatretinae</taxon>
        <taxon>Eptatretus</taxon>
    </lineage>
</organism>
<dbReference type="Pfam" id="PF00067">
    <property type="entry name" value="p450"/>
    <property type="match status" value="1"/>
</dbReference>
<dbReference type="InterPro" id="IPR036396">
    <property type="entry name" value="Cyt_P450_sf"/>
</dbReference>
<dbReference type="Ensembl" id="ENSEBUT00000017623.1">
    <property type="protein sequence ID" value="ENSEBUP00000017047.1"/>
    <property type="gene ID" value="ENSEBUG00000010663.1"/>
</dbReference>
<dbReference type="Ensembl" id="ENSEBUT00000017635.1">
    <property type="protein sequence ID" value="ENSEBUP00000017059.1"/>
    <property type="gene ID" value="ENSEBUG00000010663.1"/>
</dbReference>
<dbReference type="GO" id="GO:0016705">
    <property type="term" value="F:oxidoreductase activity, acting on paired donors, with incorporation or reduction of molecular oxygen"/>
    <property type="evidence" value="ECO:0007669"/>
    <property type="project" value="InterPro"/>
</dbReference>
<dbReference type="Ensembl" id="ENSEBUT00000017612.1">
    <property type="protein sequence ID" value="ENSEBUP00000017036.1"/>
    <property type="gene ID" value="ENSEBUG00000010663.1"/>
</dbReference>
<evidence type="ECO:0000256" key="2">
    <source>
        <dbReference type="SAM" id="Phobius"/>
    </source>
</evidence>
<comment type="similarity">
    <text evidence="1">Belongs to the cytochrome P450 family.</text>
</comment>
<dbReference type="AlphaFoldDB" id="A0A8C4QL34"/>
<proteinExistence type="inferred from homology"/>
<dbReference type="InterPro" id="IPR050196">
    <property type="entry name" value="Cytochrome_P450_Monoox"/>
</dbReference>
<keyword evidence="2" id="KW-0812">Transmembrane</keyword>
<dbReference type="PANTHER" id="PTHR24291">
    <property type="entry name" value="CYTOCHROME P450 FAMILY 4"/>
    <property type="match status" value="1"/>
</dbReference>
<dbReference type="GO" id="GO:0004497">
    <property type="term" value="F:monooxygenase activity"/>
    <property type="evidence" value="ECO:0007669"/>
    <property type="project" value="InterPro"/>
</dbReference>
<keyword evidence="4" id="KW-1185">Reference proteome</keyword>
<keyword evidence="2" id="KW-0472">Membrane</keyword>
<accession>A0A8C4QL34</accession>
<evidence type="ECO:0000313" key="4">
    <source>
        <dbReference type="Proteomes" id="UP000694388"/>
    </source>
</evidence>
<dbReference type="GO" id="GO:0005506">
    <property type="term" value="F:iron ion binding"/>
    <property type="evidence" value="ECO:0007669"/>
    <property type="project" value="InterPro"/>
</dbReference>
<dbReference type="Ensembl" id="ENSEBUT00000017641.1">
    <property type="protein sequence ID" value="ENSEBUP00000017065.1"/>
    <property type="gene ID" value="ENSEBUG00000010663.1"/>
</dbReference>
<dbReference type="GO" id="GO:0020037">
    <property type="term" value="F:heme binding"/>
    <property type="evidence" value="ECO:0007669"/>
    <property type="project" value="InterPro"/>
</dbReference>
<evidence type="ECO:0000256" key="1">
    <source>
        <dbReference type="ARBA" id="ARBA00010617"/>
    </source>
</evidence>
<dbReference type="SUPFAM" id="SSF48264">
    <property type="entry name" value="Cytochrome P450"/>
    <property type="match status" value="1"/>
</dbReference>
<dbReference type="PANTHER" id="PTHR24291:SF201">
    <property type="entry name" value="CYTOCHROME P450, FAMILY 4, SUBFAMILY B, POLYPEPTIDE 7"/>
    <property type="match status" value="1"/>
</dbReference>
<name>A0A8C4QL34_EPTBU</name>
<keyword evidence="2" id="KW-1133">Transmembrane helix</keyword>
<dbReference type="InterPro" id="IPR001128">
    <property type="entry name" value="Cyt_P450"/>
</dbReference>
<protein>
    <submittedName>
        <fullName evidence="3">Uncharacterized protein</fullName>
    </submittedName>
</protein>
<dbReference type="OMA" id="DRQTHQF"/>
<reference evidence="3" key="1">
    <citation type="submission" date="2025-05" db="UniProtKB">
        <authorList>
            <consortium name="Ensembl"/>
        </authorList>
    </citation>
    <scope>IDENTIFICATION</scope>
</reference>
<dbReference type="Proteomes" id="UP000694388">
    <property type="component" value="Unplaced"/>
</dbReference>
<feature type="transmembrane region" description="Helical" evidence="2">
    <location>
        <begin position="12"/>
        <end position="38"/>
    </location>
</feature>